<keyword evidence="5" id="KW-0119">Carbohydrate metabolism</keyword>
<dbReference type="EMBL" id="JAGGLB010000033">
    <property type="protein sequence ID" value="MBP1995383.1"/>
    <property type="molecule type" value="Genomic_DNA"/>
</dbReference>
<evidence type="ECO:0000256" key="2">
    <source>
        <dbReference type="ARBA" id="ARBA00022723"/>
    </source>
</evidence>
<dbReference type="PANTHER" id="PTHR31609:SF1">
    <property type="entry name" value="CARBOHYDRATE DEACETYLASE"/>
    <property type="match status" value="1"/>
</dbReference>
<reference evidence="6 7" key="1">
    <citation type="submission" date="2021-03" db="EMBL/GenBank/DDBJ databases">
        <title>Genomic Encyclopedia of Type Strains, Phase IV (KMG-IV): sequencing the most valuable type-strain genomes for metagenomic binning, comparative biology and taxonomic classification.</title>
        <authorList>
            <person name="Goeker M."/>
        </authorList>
    </citation>
    <scope>NUCLEOTIDE SEQUENCE [LARGE SCALE GENOMIC DNA]</scope>
    <source>
        <strain evidence="6 7">DSM 26048</strain>
    </source>
</reference>
<evidence type="ECO:0000256" key="1">
    <source>
        <dbReference type="ARBA" id="ARBA00001946"/>
    </source>
</evidence>
<evidence type="ECO:0000313" key="7">
    <source>
        <dbReference type="Proteomes" id="UP001519287"/>
    </source>
</evidence>
<evidence type="ECO:0000256" key="5">
    <source>
        <dbReference type="ARBA" id="ARBA00023277"/>
    </source>
</evidence>
<comment type="cofactor">
    <cofactor evidence="1">
        <name>Mg(2+)</name>
        <dbReference type="ChEBI" id="CHEBI:18420"/>
    </cofactor>
</comment>
<keyword evidence="4" id="KW-0460">Magnesium</keyword>
<protein>
    <submittedName>
        <fullName evidence="6">Glycoside hydrolase/deacetylase ChbG (UPF0249 family)</fullName>
        <ecNumber evidence="6">3.5.1.105</ecNumber>
    </submittedName>
</protein>
<keyword evidence="3 6" id="KW-0378">Hydrolase</keyword>
<dbReference type="SUPFAM" id="SSF88713">
    <property type="entry name" value="Glycoside hydrolase/deacetylase"/>
    <property type="match status" value="1"/>
</dbReference>
<dbReference type="Gene3D" id="3.20.20.370">
    <property type="entry name" value="Glycoside hydrolase/deacetylase"/>
    <property type="match status" value="1"/>
</dbReference>
<dbReference type="Proteomes" id="UP001519287">
    <property type="component" value="Unassembled WGS sequence"/>
</dbReference>
<proteinExistence type="predicted"/>
<evidence type="ECO:0000256" key="3">
    <source>
        <dbReference type="ARBA" id="ARBA00022801"/>
    </source>
</evidence>
<organism evidence="6 7">
    <name type="scientific">Paenibacillus eucommiae</name>
    <dbReference type="NCBI Taxonomy" id="1355755"/>
    <lineage>
        <taxon>Bacteria</taxon>
        <taxon>Bacillati</taxon>
        <taxon>Bacillota</taxon>
        <taxon>Bacilli</taxon>
        <taxon>Bacillales</taxon>
        <taxon>Paenibacillaceae</taxon>
        <taxon>Paenibacillus</taxon>
    </lineage>
</organism>
<dbReference type="PANTHER" id="PTHR31609">
    <property type="entry name" value="YDJC DEACETYLASE FAMILY MEMBER"/>
    <property type="match status" value="1"/>
</dbReference>
<dbReference type="CDD" id="cd10802">
    <property type="entry name" value="YdjC_TTHB029_like"/>
    <property type="match status" value="1"/>
</dbReference>
<dbReference type="InterPro" id="IPR006879">
    <property type="entry name" value="YdjC-like"/>
</dbReference>
<dbReference type="GO" id="GO:0036311">
    <property type="term" value="F:chitin disaccharide deacetylase activity"/>
    <property type="evidence" value="ECO:0007669"/>
    <property type="project" value="UniProtKB-EC"/>
</dbReference>
<dbReference type="RefSeq" id="WP_209977187.1">
    <property type="nucleotide sequence ID" value="NZ_JAGGLB010000033.1"/>
</dbReference>
<sequence>MLANNQSVHGRFLIITADDFGMSSSMNKAIINLFQASAINSAMIMMPCPWAKHAANYAKLHPEANVGIHLTLTSGSPSHRWGPVTKNPSIKSLTTTDGYLLESASDVEEQATEEAVKTEIRNQIEMAIQLEINPTHLDSHDGSLLGLARGRDFLEVAFDLCEEFQLPFKLPKNIVNQPFIHSDMKKLFQNRIESAHKRGISLIDDLICLPYQMENGENYRVIQDKMFKAIRSVHEGITEVVIHPSENTPELRAMTPHWEKREIEYQIFRDGEIKKLLNEENIQLISWKDLRDSQRCANGKNTLM</sequence>
<evidence type="ECO:0000256" key="4">
    <source>
        <dbReference type="ARBA" id="ARBA00022842"/>
    </source>
</evidence>
<keyword evidence="7" id="KW-1185">Reference proteome</keyword>
<comment type="caution">
    <text evidence="6">The sequence shown here is derived from an EMBL/GenBank/DDBJ whole genome shotgun (WGS) entry which is preliminary data.</text>
</comment>
<dbReference type="Pfam" id="PF04794">
    <property type="entry name" value="YdjC"/>
    <property type="match status" value="1"/>
</dbReference>
<keyword evidence="2" id="KW-0479">Metal-binding</keyword>
<gene>
    <name evidence="6" type="ORF">J2Z66_007025</name>
</gene>
<accession>A0ABS4J6H1</accession>
<evidence type="ECO:0000313" key="6">
    <source>
        <dbReference type="EMBL" id="MBP1995383.1"/>
    </source>
</evidence>
<dbReference type="InterPro" id="IPR011330">
    <property type="entry name" value="Glyco_hydro/deAcase_b/a-brl"/>
</dbReference>
<name>A0ABS4J6H1_9BACL</name>
<dbReference type="EC" id="3.5.1.105" evidence="6"/>